<dbReference type="InterPro" id="IPR012347">
    <property type="entry name" value="Ferritin-like"/>
</dbReference>
<evidence type="ECO:0000259" key="3">
    <source>
        <dbReference type="Pfam" id="PF03713"/>
    </source>
</evidence>
<evidence type="ECO:0000313" key="4">
    <source>
        <dbReference type="EMBL" id="SDH71411.1"/>
    </source>
</evidence>
<dbReference type="PROSITE" id="PS51257">
    <property type="entry name" value="PROKAR_LIPOPROTEIN"/>
    <property type="match status" value="1"/>
</dbReference>
<gene>
    <name evidence="4" type="ORF">SAMN05421869_10348</name>
</gene>
<dbReference type="Gene3D" id="1.20.1260.10">
    <property type="match status" value="1"/>
</dbReference>
<dbReference type="OrthoDB" id="26872at2"/>
<sequence length="197" mass="21023">MPTNRKMSTTVAAGALALLTACGGATTEQQGMSGGNATATTSAPATPAFNDADVRFAQMMIPHHEQAAQMADLAPSRAHDPEIKELAAKIKASQGQEIQTMKGWLAQWGKPVPSGGMGHEMPGMVSEKDMKQLAAAKGPRFDKLFTQRMIAHHKGAIEMARHEQADGSNPQARELAKSIESTQQAEVARLQKILARL</sequence>
<dbReference type="PANTHER" id="PTHR36933:SF1">
    <property type="entry name" value="SLL0788 PROTEIN"/>
    <property type="match status" value="1"/>
</dbReference>
<dbReference type="STRING" id="633440.SAMN05421869_10348"/>
<feature type="domain" description="DUF305" evidence="3">
    <location>
        <begin position="53"/>
        <end position="194"/>
    </location>
</feature>
<dbReference type="RefSeq" id="WP_090930002.1">
    <property type="nucleotide sequence ID" value="NZ_FNDJ01000003.1"/>
</dbReference>
<protein>
    <submittedName>
        <fullName evidence="4">Uncharacterized conserved protein, DUF305 family</fullName>
    </submittedName>
</protein>
<dbReference type="InterPro" id="IPR005183">
    <property type="entry name" value="DUF305_CopM-like"/>
</dbReference>
<feature type="compositionally biased region" description="Low complexity" evidence="1">
    <location>
        <begin position="37"/>
        <end position="46"/>
    </location>
</feature>
<dbReference type="Pfam" id="PF03713">
    <property type="entry name" value="DUF305"/>
    <property type="match status" value="1"/>
</dbReference>
<feature type="signal peptide" evidence="2">
    <location>
        <begin position="1"/>
        <end position="27"/>
    </location>
</feature>
<keyword evidence="2" id="KW-0732">Signal</keyword>
<reference evidence="4 5" key="1">
    <citation type="submission" date="2016-10" db="EMBL/GenBank/DDBJ databases">
        <authorList>
            <person name="de Groot N.N."/>
        </authorList>
    </citation>
    <scope>NUCLEOTIDE SEQUENCE [LARGE SCALE GENOMIC DNA]</scope>
    <source>
        <strain evidence="4 5">CGMCC 4.6533</strain>
    </source>
</reference>
<dbReference type="PANTHER" id="PTHR36933">
    <property type="entry name" value="SLL0788 PROTEIN"/>
    <property type="match status" value="1"/>
</dbReference>
<keyword evidence="5" id="KW-1185">Reference proteome</keyword>
<name>A0A1G8ENF6_9ACTN</name>
<evidence type="ECO:0000256" key="2">
    <source>
        <dbReference type="SAM" id="SignalP"/>
    </source>
</evidence>
<feature type="region of interest" description="Disordered" evidence="1">
    <location>
        <begin position="27"/>
        <end position="46"/>
    </location>
</feature>
<organism evidence="4 5">
    <name type="scientific">Nonomuraea jiangxiensis</name>
    <dbReference type="NCBI Taxonomy" id="633440"/>
    <lineage>
        <taxon>Bacteria</taxon>
        <taxon>Bacillati</taxon>
        <taxon>Actinomycetota</taxon>
        <taxon>Actinomycetes</taxon>
        <taxon>Streptosporangiales</taxon>
        <taxon>Streptosporangiaceae</taxon>
        <taxon>Nonomuraea</taxon>
    </lineage>
</organism>
<accession>A0A1G8ENF6</accession>
<evidence type="ECO:0000313" key="5">
    <source>
        <dbReference type="Proteomes" id="UP000199202"/>
    </source>
</evidence>
<dbReference type="Proteomes" id="UP000199202">
    <property type="component" value="Unassembled WGS sequence"/>
</dbReference>
<feature type="chain" id="PRO_5038916227" evidence="2">
    <location>
        <begin position="28"/>
        <end position="197"/>
    </location>
</feature>
<dbReference type="EMBL" id="FNDJ01000003">
    <property type="protein sequence ID" value="SDH71411.1"/>
    <property type="molecule type" value="Genomic_DNA"/>
</dbReference>
<dbReference type="AlphaFoldDB" id="A0A1G8ENF6"/>
<evidence type="ECO:0000256" key="1">
    <source>
        <dbReference type="SAM" id="MobiDB-lite"/>
    </source>
</evidence>
<proteinExistence type="predicted"/>